<evidence type="ECO:0000313" key="2">
    <source>
        <dbReference type="Proteomes" id="UP001221142"/>
    </source>
</evidence>
<dbReference type="AlphaFoldDB" id="A0AAD7FWI0"/>
<gene>
    <name evidence="1" type="ORF">FB45DRAFT_355253</name>
</gene>
<protein>
    <submittedName>
        <fullName evidence="1">Uncharacterized protein</fullName>
    </submittedName>
</protein>
<dbReference type="Proteomes" id="UP001221142">
    <property type="component" value="Unassembled WGS sequence"/>
</dbReference>
<sequence>MHGPGAVVLALVGASGSGGCNGTRRNCGITNAGEGVGKSTNGTSSTVGDVGAETLPPNDMRWAQPAVGVHGLVGIISRNEVSGTWTSMLNLLIRAECGTAGNRSITSPMLISSLLPAFQDEGSLKILSARMSQLLCSLSRHRRNKKKRQEERRRRKK</sequence>
<dbReference type="EMBL" id="JARKIF010000004">
    <property type="protein sequence ID" value="KAJ7641329.1"/>
    <property type="molecule type" value="Genomic_DNA"/>
</dbReference>
<organism evidence="1 2">
    <name type="scientific">Roridomyces roridus</name>
    <dbReference type="NCBI Taxonomy" id="1738132"/>
    <lineage>
        <taxon>Eukaryota</taxon>
        <taxon>Fungi</taxon>
        <taxon>Dikarya</taxon>
        <taxon>Basidiomycota</taxon>
        <taxon>Agaricomycotina</taxon>
        <taxon>Agaricomycetes</taxon>
        <taxon>Agaricomycetidae</taxon>
        <taxon>Agaricales</taxon>
        <taxon>Marasmiineae</taxon>
        <taxon>Mycenaceae</taxon>
        <taxon>Roridomyces</taxon>
    </lineage>
</organism>
<keyword evidence="2" id="KW-1185">Reference proteome</keyword>
<accession>A0AAD7FWI0</accession>
<reference evidence="1" key="1">
    <citation type="submission" date="2023-03" db="EMBL/GenBank/DDBJ databases">
        <title>Massive genome expansion in bonnet fungi (Mycena s.s.) driven by repeated elements and novel gene families across ecological guilds.</title>
        <authorList>
            <consortium name="Lawrence Berkeley National Laboratory"/>
            <person name="Harder C.B."/>
            <person name="Miyauchi S."/>
            <person name="Viragh M."/>
            <person name="Kuo A."/>
            <person name="Thoen E."/>
            <person name="Andreopoulos B."/>
            <person name="Lu D."/>
            <person name="Skrede I."/>
            <person name="Drula E."/>
            <person name="Henrissat B."/>
            <person name="Morin E."/>
            <person name="Kohler A."/>
            <person name="Barry K."/>
            <person name="LaButti K."/>
            <person name="Morin E."/>
            <person name="Salamov A."/>
            <person name="Lipzen A."/>
            <person name="Mereny Z."/>
            <person name="Hegedus B."/>
            <person name="Baldrian P."/>
            <person name="Stursova M."/>
            <person name="Weitz H."/>
            <person name="Taylor A."/>
            <person name="Grigoriev I.V."/>
            <person name="Nagy L.G."/>
            <person name="Martin F."/>
            <person name="Kauserud H."/>
        </authorList>
    </citation>
    <scope>NUCLEOTIDE SEQUENCE</scope>
    <source>
        <strain evidence="1">9284</strain>
    </source>
</reference>
<proteinExistence type="predicted"/>
<evidence type="ECO:0000313" key="1">
    <source>
        <dbReference type="EMBL" id="KAJ7641329.1"/>
    </source>
</evidence>
<comment type="caution">
    <text evidence="1">The sequence shown here is derived from an EMBL/GenBank/DDBJ whole genome shotgun (WGS) entry which is preliminary data.</text>
</comment>
<name>A0AAD7FWI0_9AGAR</name>